<dbReference type="SMR" id="A0A8I6X4W1"/>
<dbReference type="InterPro" id="IPR036879">
    <property type="entry name" value="TF_MADSbox_sf"/>
</dbReference>
<accession>A0A8I6X4W1</accession>
<dbReference type="GO" id="GO:0000981">
    <property type="term" value="F:DNA-binding transcription factor activity, RNA polymerase II-specific"/>
    <property type="evidence" value="ECO:0000318"/>
    <property type="project" value="GO_Central"/>
</dbReference>
<evidence type="ECO:0000256" key="6">
    <source>
        <dbReference type="SAM" id="Coils"/>
    </source>
</evidence>
<protein>
    <recommendedName>
        <fullName evidence="7">MADS-box domain-containing protein</fullName>
    </recommendedName>
</protein>
<evidence type="ECO:0000256" key="2">
    <source>
        <dbReference type="ARBA" id="ARBA00023015"/>
    </source>
</evidence>
<dbReference type="OMA" id="GMEENFQ"/>
<proteinExistence type="predicted"/>
<keyword evidence="6" id="KW-0175">Coiled coil</keyword>
<organism evidence="8 9">
    <name type="scientific">Hordeum vulgare subsp. vulgare</name>
    <name type="common">Domesticated barley</name>
    <dbReference type="NCBI Taxonomy" id="112509"/>
    <lineage>
        <taxon>Eukaryota</taxon>
        <taxon>Viridiplantae</taxon>
        <taxon>Streptophyta</taxon>
        <taxon>Embryophyta</taxon>
        <taxon>Tracheophyta</taxon>
        <taxon>Spermatophyta</taxon>
        <taxon>Magnoliopsida</taxon>
        <taxon>Liliopsida</taxon>
        <taxon>Poales</taxon>
        <taxon>Poaceae</taxon>
        <taxon>BOP clade</taxon>
        <taxon>Pooideae</taxon>
        <taxon>Triticodae</taxon>
        <taxon>Triticeae</taxon>
        <taxon>Hordeinae</taxon>
        <taxon>Hordeum</taxon>
    </lineage>
</organism>
<dbReference type="PROSITE" id="PS50066">
    <property type="entry name" value="MADS_BOX_2"/>
    <property type="match status" value="1"/>
</dbReference>
<feature type="coiled-coil region" evidence="6">
    <location>
        <begin position="95"/>
        <end position="122"/>
    </location>
</feature>
<evidence type="ECO:0000313" key="8">
    <source>
        <dbReference type="EnsemblPlants" id="HORVU.MOREX.r3.1HG0069320.1.CDS1"/>
    </source>
</evidence>
<keyword evidence="3" id="KW-0238">DNA-binding</keyword>
<dbReference type="Pfam" id="PF00319">
    <property type="entry name" value="SRF-TF"/>
    <property type="match status" value="1"/>
</dbReference>
<dbReference type="PANTHER" id="PTHR11945">
    <property type="entry name" value="MADS BOX PROTEIN"/>
    <property type="match status" value="1"/>
</dbReference>
<dbReference type="AlphaFoldDB" id="A0A8I6X4W1"/>
<comment type="subcellular location">
    <subcellularLocation>
        <location evidence="1">Nucleus</location>
    </subcellularLocation>
</comment>
<reference evidence="8" key="2">
    <citation type="submission" date="2020-10" db="EMBL/GenBank/DDBJ databases">
        <authorList>
            <person name="Scholz U."/>
            <person name="Mascher M."/>
            <person name="Fiebig A."/>
        </authorList>
    </citation>
    <scope>NUCLEOTIDE SEQUENCE [LARGE SCALE GENOMIC DNA]</scope>
    <source>
        <strain evidence="8">cv. Morex</strain>
    </source>
</reference>
<sequence length="432" mass="45256">MAGRRGPAGKGRKKVVIQPIENQAARDVCFSKRRKGLFSKASQLAVMCGAEVAAVVYSPAGNAYSFGHPSAEDIINRFLGTGGQDGAAGARQLGAAVDRNRLAELQQEYNKLGKELAAMDERKESWGEAMAKDRAEGSQAAAWLDAVADRRDMGDADKLACAASLREAQVAVSARVNQVLQDGRREQQAALAARVNQVLQAQKAPLGPAALPPQLLAGGGGFELGGTSVNGWTEQMIQQEQIMTVMPTPGFAGGVGFELGGTSANGVMEEMMSAIASGGGFEFGGTSANDGMEENFQQQQMVTAMPQLPGLLAGGGGFELGGTSADGGMYEMMMTAMPPPLGFATGMEMMQQQEQQMMPSGMMPTPPGLAAGMEMQQQQTMTEPPPLPAFAAGTEMMQQQEMMAATPPPAPGFTAGMEMMHQESGPYGSFPN</sequence>
<dbReference type="GO" id="GO:0000978">
    <property type="term" value="F:RNA polymerase II cis-regulatory region sequence-specific DNA binding"/>
    <property type="evidence" value="ECO:0000318"/>
    <property type="project" value="GO_Central"/>
</dbReference>
<keyword evidence="5" id="KW-0539">Nucleus</keyword>
<dbReference type="Proteomes" id="UP000011116">
    <property type="component" value="Chromosome 1H"/>
</dbReference>
<dbReference type="SMART" id="SM00432">
    <property type="entry name" value="MADS"/>
    <property type="match status" value="1"/>
</dbReference>
<keyword evidence="2" id="KW-0805">Transcription regulation</keyword>
<evidence type="ECO:0000259" key="7">
    <source>
        <dbReference type="PROSITE" id="PS50066"/>
    </source>
</evidence>
<evidence type="ECO:0000256" key="4">
    <source>
        <dbReference type="ARBA" id="ARBA00023163"/>
    </source>
</evidence>
<name>A0A8I6X4W1_HORVV</name>
<dbReference type="Gramene" id="HORVU.MOREX.r2.1HG0055690.1">
    <property type="protein sequence ID" value="HORVU.MOREX.r2.1HG0055690.1.CDS.1"/>
    <property type="gene ID" value="HORVU.MOREX.r2.1HG0055690"/>
</dbReference>
<evidence type="ECO:0000313" key="9">
    <source>
        <dbReference type="Proteomes" id="UP000011116"/>
    </source>
</evidence>
<evidence type="ECO:0000256" key="1">
    <source>
        <dbReference type="ARBA" id="ARBA00004123"/>
    </source>
</evidence>
<keyword evidence="4" id="KW-0804">Transcription</keyword>
<keyword evidence="9" id="KW-1185">Reference proteome</keyword>
<evidence type="ECO:0000256" key="3">
    <source>
        <dbReference type="ARBA" id="ARBA00023125"/>
    </source>
</evidence>
<dbReference type="InterPro" id="IPR002100">
    <property type="entry name" value="TF_MADSbox"/>
</dbReference>
<evidence type="ECO:0000256" key="5">
    <source>
        <dbReference type="ARBA" id="ARBA00023242"/>
    </source>
</evidence>
<reference evidence="8" key="3">
    <citation type="submission" date="2022-01" db="UniProtKB">
        <authorList>
            <consortium name="EnsemblPlants"/>
        </authorList>
    </citation>
    <scope>IDENTIFICATION</scope>
    <source>
        <strain evidence="8">subsp. vulgare</strain>
    </source>
</reference>
<dbReference type="EnsemblPlants" id="HORVU.MOREX.r3.1HG0069320.1">
    <property type="protein sequence ID" value="HORVU.MOREX.r3.1HG0069320.1.CDS1"/>
    <property type="gene ID" value="HORVU.MOREX.r3.1HG0069320"/>
</dbReference>
<dbReference type="Gramene" id="HORVU.MOREX.r3.1HG0069320.1">
    <property type="protein sequence ID" value="HORVU.MOREX.r3.1HG0069320.1.CDS1"/>
    <property type="gene ID" value="HORVU.MOREX.r3.1HG0069320"/>
</dbReference>
<feature type="domain" description="MADS-box" evidence="7">
    <location>
        <begin position="10"/>
        <end position="70"/>
    </location>
</feature>
<dbReference type="GO" id="GO:0046983">
    <property type="term" value="F:protein dimerization activity"/>
    <property type="evidence" value="ECO:0007669"/>
    <property type="project" value="InterPro"/>
</dbReference>
<dbReference type="PANTHER" id="PTHR11945:SF629">
    <property type="entry name" value="OS02G0164450 PROTEIN"/>
    <property type="match status" value="1"/>
</dbReference>
<dbReference type="GO" id="GO:0005634">
    <property type="term" value="C:nucleus"/>
    <property type="evidence" value="ECO:0007669"/>
    <property type="project" value="UniProtKB-SubCell"/>
</dbReference>
<dbReference type="SUPFAM" id="SSF55455">
    <property type="entry name" value="SRF-like"/>
    <property type="match status" value="1"/>
</dbReference>
<dbReference type="Gene3D" id="3.40.1810.10">
    <property type="entry name" value="Transcription factor, MADS-box"/>
    <property type="match status" value="1"/>
</dbReference>
<dbReference type="PRINTS" id="PR00404">
    <property type="entry name" value="MADSDOMAIN"/>
</dbReference>
<dbReference type="GO" id="GO:0006357">
    <property type="term" value="P:regulation of transcription by RNA polymerase II"/>
    <property type="evidence" value="ECO:0000318"/>
    <property type="project" value="GO_Central"/>
</dbReference>
<reference evidence="9" key="1">
    <citation type="journal article" date="2012" name="Nature">
        <title>A physical, genetic and functional sequence assembly of the barley genome.</title>
        <authorList>
            <consortium name="The International Barley Genome Sequencing Consortium"/>
            <person name="Mayer K.F."/>
            <person name="Waugh R."/>
            <person name="Brown J.W."/>
            <person name="Schulman A."/>
            <person name="Langridge P."/>
            <person name="Platzer M."/>
            <person name="Fincher G.B."/>
            <person name="Muehlbauer G.J."/>
            <person name="Sato K."/>
            <person name="Close T.J."/>
            <person name="Wise R.P."/>
            <person name="Stein N."/>
        </authorList>
    </citation>
    <scope>NUCLEOTIDE SEQUENCE [LARGE SCALE GENOMIC DNA]</scope>
    <source>
        <strain evidence="9">cv. Morex</strain>
    </source>
</reference>
<dbReference type="FunFam" id="3.40.1810.10:FF:000006">
    <property type="entry name" value="Agamous-like MADS-box protein AGL62"/>
    <property type="match status" value="1"/>
</dbReference>